<reference evidence="3 4" key="1">
    <citation type="submission" date="2019-11" db="EMBL/GenBank/DDBJ databases">
        <title>Pedobacter petrophilus genome.</title>
        <authorList>
            <person name="Feldbauer M.J."/>
            <person name="Newman J.D."/>
        </authorList>
    </citation>
    <scope>NUCLEOTIDE SEQUENCE [LARGE SCALE GENOMIC DNA]</scope>
    <source>
        <strain evidence="3 4">LMG 29686</strain>
    </source>
</reference>
<comment type="caution">
    <text evidence="3">The sequence shown here is derived from an EMBL/GenBank/DDBJ whole genome shotgun (WGS) entry which is preliminary data.</text>
</comment>
<dbReference type="PANTHER" id="PTHR38045:SF1">
    <property type="entry name" value="HEPARINASE II_III-LIKE PROTEIN"/>
    <property type="match status" value="1"/>
</dbReference>
<dbReference type="GO" id="GO:0016829">
    <property type="term" value="F:lyase activity"/>
    <property type="evidence" value="ECO:0007669"/>
    <property type="project" value="InterPro"/>
</dbReference>
<comment type="subcellular location">
    <subcellularLocation>
        <location evidence="1">Cell envelope</location>
    </subcellularLocation>
</comment>
<dbReference type="Proteomes" id="UP000487757">
    <property type="component" value="Unassembled WGS sequence"/>
</dbReference>
<dbReference type="Pfam" id="PF07940">
    <property type="entry name" value="Hepar_II_III_C"/>
    <property type="match status" value="1"/>
</dbReference>
<protein>
    <submittedName>
        <fullName evidence="3">DUF4962 domain-containing protein</fullName>
    </submittedName>
</protein>
<sequence length="649" mass="73898">MKRRNFTDLIKSALKTYHLIIREIFNMIYRMKFFVSLFFIFYAGLCFGQVKLPDSILSTLNTGHPRLMLKSIKDFENLKVNITKDEFLRKVSKVLIHQADSLLSADTVKYVLANQLGGQLLEVSRTVYRRVYVLAMAYRLTGNKKYAAKVWGDLYSASRFPDWNPWHFLDTSEMLHGFAIGYDWLYEVWTPEQRKIIKQAIIDKGLLRAYMGYSGLENKHLVNWPKATSNWNQVCSGGVGLAALAIADEEPKLCNYLIGQVIQHIPHTMLKLAPDGATDEGPGYWKFGTQYNVALIASLETALGTDFGLSKIEGFSKTADYFLAMGSNSGKPFDYADCWTDLIQSPELFWFAKKYNQPLLASYQKQHPEYNVRELLWYDASYVGGKELPLDNYFRGAEVATMRSSWSDPKAWFVGFKGGSNTASHGHLDIGNFVLERNGKRWAMDLQHDTYDLPGYFDIATGQRWTYYRMKAEGHNTLVMNPGKQPDQNTKASTKIDRFLSSKSSTFGVKDMTNAYSPKVESAIRGIALQDKKQVLVQDEVLAATPVKDLYWFMQTAATIQLSANKRIAILTLDNEKLKVQIESPENASFEILEARPLSQSIQPQREDPNKGIKRLTIHLKDVNKTTIAVVYKDEGDHSDTIIKPLKNW</sequence>
<organism evidence="3 4">
    <name type="scientific">Pedobacter petrophilus</name>
    <dbReference type="NCBI Taxonomy" id="1908241"/>
    <lineage>
        <taxon>Bacteria</taxon>
        <taxon>Pseudomonadati</taxon>
        <taxon>Bacteroidota</taxon>
        <taxon>Sphingobacteriia</taxon>
        <taxon>Sphingobacteriales</taxon>
        <taxon>Sphingobacteriaceae</taxon>
        <taxon>Pedobacter</taxon>
    </lineage>
</organism>
<evidence type="ECO:0000313" key="4">
    <source>
        <dbReference type="Proteomes" id="UP000487757"/>
    </source>
</evidence>
<proteinExistence type="predicted"/>
<gene>
    <name evidence="3" type="ORF">GJU39_12765</name>
</gene>
<dbReference type="AlphaFoldDB" id="A0A7K0G162"/>
<dbReference type="OrthoDB" id="175534at2"/>
<feature type="domain" description="Heparinase II/III-like C-terminal" evidence="2">
    <location>
        <begin position="410"/>
        <end position="587"/>
    </location>
</feature>
<dbReference type="PANTHER" id="PTHR38045">
    <property type="entry name" value="CHROMOSOME 1, WHOLE GENOME SHOTGUN SEQUENCE"/>
    <property type="match status" value="1"/>
</dbReference>
<name>A0A7K0G162_9SPHI</name>
<evidence type="ECO:0000259" key="2">
    <source>
        <dbReference type="Pfam" id="PF07940"/>
    </source>
</evidence>
<evidence type="ECO:0000256" key="1">
    <source>
        <dbReference type="ARBA" id="ARBA00004196"/>
    </source>
</evidence>
<dbReference type="Gene3D" id="1.50.10.100">
    <property type="entry name" value="Chondroitin AC/alginate lyase"/>
    <property type="match status" value="1"/>
</dbReference>
<keyword evidence="4" id="KW-1185">Reference proteome</keyword>
<dbReference type="SUPFAM" id="SSF48230">
    <property type="entry name" value="Chondroitin AC/alginate lyase"/>
    <property type="match status" value="1"/>
</dbReference>
<dbReference type="GO" id="GO:0030313">
    <property type="term" value="C:cell envelope"/>
    <property type="evidence" value="ECO:0007669"/>
    <property type="project" value="UniProtKB-SubCell"/>
</dbReference>
<dbReference type="InterPro" id="IPR012480">
    <property type="entry name" value="Hepar_II_III_C"/>
</dbReference>
<dbReference type="InterPro" id="IPR008929">
    <property type="entry name" value="Chondroitin_lyas"/>
</dbReference>
<evidence type="ECO:0000313" key="3">
    <source>
        <dbReference type="EMBL" id="MRX76959.1"/>
    </source>
</evidence>
<dbReference type="EMBL" id="WKKH01000018">
    <property type="protein sequence ID" value="MRX76959.1"/>
    <property type="molecule type" value="Genomic_DNA"/>
</dbReference>
<dbReference type="Gene3D" id="2.70.98.70">
    <property type="match status" value="1"/>
</dbReference>
<accession>A0A7K0G162</accession>